<dbReference type="PANTHER" id="PTHR34388:SF1">
    <property type="entry name" value="DNA POLYMERASE III SUBUNIT DELTA"/>
    <property type="match status" value="1"/>
</dbReference>
<dbReference type="PANTHER" id="PTHR34388">
    <property type="entry name" value="DNA POLYMERASE III SUBUNIT DELTA"/>
    <property type="match status" value="1"/>
</dbReference>
<dbReference type="NCBIfam" id="TIGR01128">
    <property type="entry name" value="holA"/>
    <property type="match status" value="1"/>
</dbReference>
<evidence type="ECO:0000256" key="5">
    <source>
        <dbReference type="ARBA" id="ARBA00022705"/>
    </source>
</evidence>
<dbReference type="GO" id="GO:0009360">
    <property type="term" value="C:DNA polymerase III complex"/>
    <property type="evidence" value="ECO:0007669"/>
    <property type="project" value="InterPro"/>
</dbReference>
<protein>
    <recommendedName>
        <fullName evidence="2">DNA polymerase III subunit delta</fullName>
        <ecNumber evidence="1">2.7.7.7</ecNumber>
    </recommendedName>
</protein>
<keyword evidence="11" id="KW-0378">Hydrolase</keyword>
<proteinExistence type="inferred from homology"/>
<dbReference type="GO" id="GO:0003887">
    <property type="term" value="F:DNA-directed DNA polymerase activity"/>
    <property type="evidence" value="ECO:0007669"/>
    <property type="project" value="UniProtKB-KW"/>
</dbReference>
<feature type="domain" description="DNA polymerase III delta N-terminal" evidence="9">
    <location>
        <begin position="40"/>
        <end position="155"/>
    </location>
</feature>
<organism evidence="11 13">
    <name type="scientific">Faecalibaculum rodentium</name>
    <dbReference type="NCBI Taxonomy" id="1702221"/>
    <lineage>
        <taxon>Bacteria</taxon>
        <taxon>Bacillati</taxon>
        <taxon>Bacillota</taxon>
        <taxon>Erysipelotrichia</taxon>
        <taxon>Erysipelotrichales</taxon>
        <taxon>Erysipelotrichaceae</taxon>
        <taxon>Faecalibaculum</taxon>
    </lineage>
</organism>
<evidence type="ECO:0000256" key="4">
    <source>
        <dbReference type="ARBA" id="ARBA00022695"/>
    </source>
</evidence>
<dbReference type="Gene3D" id="1.20.272.10">
    <property type="match status" value="1"/>
</dbReference>
<keyword evidence="6" id="KW-0239">DNA-directed DNA polymerase</keyword>
<evidence type="ECO:0000256" key="2">
    <source>
        <dbReference type="ARBA" id="ARBA00017703"/>
    </source>
</evidence>
<evidence type="ECO:0000313" key="11">
    <source>
        <dbReference type="EMBL" id="AMK54197.1"/>
    </source>
</evidence>
<dbReference type="InterPro" id="IPR010372">
    <property type="entry name" value="DNA_pol3_delta_N"/>
</dbReference>
<evidence type="ECO:0000256" key="6">
    <source>
        <dbReference type="ARBA" id="ARBA00022932"/>
    </source>
</evidence>
<dbReference type="GO" id="GO:0016787">
    <property type="term" value="F:hydrolase activity"/>
    <property type="evidence" value="ECO:0007669"/>
    <property type="project" value="UniProtKB-KW"/>
</dbReference>
<keyword evidence="5" id="KW-0235">DNA replication</keyword>
<dbReference type="Pfam" id="PF21694">
    <property type="entry name" value="DNA_pol3_delta_C"/>
    <property type="match status" value="1"/>
</dbReference>
<dbReference type="SUPFAM" id="SSF52540">
    <property type="entry name" value="P-loop containing nucleoside triphosphate hydrolases"/>
    <property type="match status" value="1"/>
</dbReference>
<dbReference type="AlphaFoldDB" id="A0A140DU70"/>
<comment type="catalytic activity">
    <reaction evidence="8">
        <text>DNA(n) + a 2'-deoxyribonucleoside 5'-triphosphate = DNA(n+1) + diphosphate</text>
        <dbReference type="Rhea" id="RHEA:22508"/>
        <dbReference type="Rhea" id="RHEA-COMP:17339"/>
        <dbReference type="Rhea" id="RHEA-COMP:17340"/>
        <dbReference type="ChEBI" id="CHEBI:33019"/>
        <dbReference type="ChEBI" id="CHEBI:61560"/>
        <dbReference type="ChEBI" id="CHEBI:173112"/>
        <dbReference type="EC" id="2.7.7.7"/>
    </reaction>
</comment>
<dbReference type="STRING" id="1702221.AALO17_10630"/>
<keyword evidence="13" id="KW-1185">Reference proteome</keyword>
<gene>
    <name evidence="11" type="ORF">AALO17_10630</name>
    <name evidence="12" type="ORF">BO223_02110</name>
</gene>
<feature type="domain" description="DNA polymerase III delta subunit-like C-terminal" evidence="10">
    <location>
        <begin position="226"/>
        <end position="344"/>
    </location>
</feature>
<dbReference type="GO" id="GO:0006261">
    <property type="term" value="P:DNA-templated DNA replication"/>
    <property type="evidence" value="ECO:0007669"/>
    <property type="project" value="TreeGrafter"/>
</dbReference>
<evidence type="ECO:0000256" key="1">
    <source>
        <dbReference type="ARBA" id="ARBA00012417"/>
    </source>
</evidence>
<evidence type="ECO:0000256" key="3">
    <source>
        <dbReference type="ARBA" id="ARBA00022679"/>
    </source>
</evidence>
<evidence type="ECO:0000256" key="8">
    <source>
        <dbReference type="ARBA" id="ARBA00049244"/>
    </source>
</evidence>
<dbReference type="Proteomes" id="UP000186758">
    <property type="component" value="Unassembled WGS sequence"/>
</dbReference>
<dbReference type="SUPFAM" id="SSF48019">
    <property type="entry name" value="post-AAA+ oligomerization domain-like"/>
    <property type="match status" value="1"/>
</dbReference>
<evidence type="ECO:0000313" key="14">
    <source>
        <dbReference type="Proteomes" id="UP000186758"/>
    </source>
</evidence>
<dbReference type="InterPro" id="IPR027417">
    <property type="entry name" value="P-loop_NTPase"/>
</dbReference>
<evidence type="ECO:0000313" key="12">
    <source>
        <dbReference type="EMBL" id="OLU46532.1"/>
    </source>
</evidence>
<dbReference type="InterPro" id="IPR048466">
    <property type="entry name" value="DNA_pol3_delta-like_C"/>
</dbReference>
<dbReference type="Proteomes" id="UP000069771">
    <property type="component" value="Chromosome"/>
</dbReference>
<dbReference type="EMBL" id="CP011391">
    <property type="protein sequence ID" value="AMK54197.1"/>
    <property type="molecule type" value="Genomic_DNA"/>
</dbReference>
<evidence type="ECO:0000313" key="13">
    <source>
        <dbReference type="Proteomes" id="UP000069771"/>
    </source>
</evidence>
<evidence type="ECO:0000259" key="10">
    <source>
        <dbReference type="Pfam" id="PF21694"/>
    </source>
</evidence>
<accession>A0A140DU70</accession>
<evidence type="ECO:0000256" key="7">
    <source>
        <dbReference type="ARBA" id="ARBA00034754"/>
    </source>
</evidence>
<dbReference type="KEGG" id="fro:AALO17_10630"/>
<dbReference type="EMBL" id="MPJZ01000029">
    <property type="protein sequence ID" value="OLU46532.1"/>
    <property type="molecule type" value="Genomic_DNA"/>
</dbReference>
<name>A0A140DU70_9FIRM</name>
<keyword evidence="4" id="KW-0548">Nucleotidyltransferase</keyword>
<reference evidence="12 14" key="2">
    <citation type="submission" date="2016-11" db="EMBL/GenBank/DDBJ databases">
        <title>Description of two novel members of the family Erysipelotrichaceae: Ileibacterium lipovorans gen. nov., sp. nov. and Dubosiella newyorkensis, gen. nov., sp. nov.</title>
        <authorList>
            <person name="Cox L.M."/>
            <person name="Sohn J."/>
            <person name="Tyrrell K.L."/>
            <person name="Citron D.M."/>
            <person name="Lawson P.A."/>
            <person name="Patel N.B."/>
            <person name="Iizumi T."/>
            <person name="Perez-Perez G.I."/>
            <person name="Goldstein E.J."/>
            <person name="Blaser M.J."/>
        </authorList>
    </citation>
    <scope>NUCLEOTIDE SEQUENCE [LARGE SCALE GENOMIC DNA]</scope>
    <source>
        <strain evidence="12 14">NYU-BL-K8</strain>
    </source>
</reference>
<dbReference type="InterPro" id="IPR005790">
    <property type="entry name" value="DNA_polIII_delta"/>
</dbReference>
<evidence type="ECO:0000259" key="9">
    <source>
        <dbReference type="Pfam" id="PF06144"/>
    </source>
</evidence>
<dbReference type="EC" id="2.7.7.7" evidence="1"/>
<keyword evidence="3" id="KW-0808">Transferase</keyword>
<sequence length="349" mass="39567">MNTLLPGLSCRTVSHLQPALAVRRQFLQCGTLCYNQGMIYLLYGTDESRIRQKKRQLKEKYPETDSVVVDCLQPGAAARLEQALDTADLFASRKLIFADNATFLCAKNTSQVQPEVVTKRLETDDVLVLSVKTEKLDKRKKAVKMLEQAAQVIPCLPLDGPAQKAYVQELMKEKQLELDPDSFNWFCSHAGCDPVILESEIEKLSVFDRHPSLEDVKALTTVEPVSNVFIMTDALFDKNGLRLLAAYRNFRDQNMEPLAVVMLLAGQIRFLFQVRVLMDQGKGKQEIAKTLSAHPYRTQIAMGNARRFDSLRLMDLLEQMAHLEQGMKKGQLDKDQGFEMFCLDLMQES</sequence>
<dbReference type="GO" id="GO:0003677">
    <property type="term" value="F:DNA binding"/>
    <property type="evidence" value="ECO:0007669"/>
    <property type="project" value="InterPro"/>
</dbReference>
<dbReference type="Gene3D" id="3.40.50.300">
    <property type="entry name" value="P-loop containing nucleotide triphosphate hydrolases"/>
    <property type="match status" value="1"/>
</dbReference>
<reference evidence="11 13" key="1">
    <citation type="journal article" date="2016" name="Gut Pathog.">
        <title>Whole genome sequencing of "Faecalibaculum rodentium" ALO17, isolated from C57BL/6J laboratory mouse feces.</title>
        <authorList>
            <person name="Lim S."/>
            <person name="Chang D.H."/>
            <person name="Ahn S."/>
            <person name="Kim B.C."/>
        </authorList>
    </citation>
    <scope>NUCLEOTIDE SEQUENCE [LARGE SCALE GENOMIC DNA]</scope>
    <source>
        <strain evidence="11 13">Alo17</strain>
    </source>
</reference>
<dbReference type="Pfam" id="PF06144">
    <property type="entry name" value="DNA_pol3_delta"/>
    <property type="match status" value="1"/>
</dbReference>
<comment type="similarity">
    <text evidence="7">Belongs to the DNA polymerase HolA subunit family.</text>
</comment>
<dbReference type="InterPro" id="IPR008921">
    <property type="entry name" value="DNA_pol3_clamp-load_cplx_C"/>
</dbReference>